<dbReference type="AlphaFoldDB" id="B9TLN6"/>
<dbReference type="Proteomes" id="UP000008311">
    <property type="component" value="Unassembled WGS sequence"/>
</dbReference>
<gene>
    <name evidence="1" type="ORF">RCOM_2086990</name>
</gene>
<protein>
    <submittedName>
        <fullName evidence="1">Uncharacterized protein</fullName>
    </submittedName>
</protein>
<evidence type="ECO:0000313" key="2">
    <source>
        <dbReference type="Proteomes" id="UP000008311"/>
    </source>
</evidence>
<proteinExistence type="predicted"/>
<keyword evidence="2" id="KW-1185">Reference proteome</keyword>
<dbReference type="EMBL" id="EQ987170">
    <property type="protein sequence ID" value="EEF23228.1"/>
    <property type="molecule type" value="Genomic_DNA"/>
</dbReference>
<sequence>MAHPLKEPEKAMSIAAKSLSLLQQRHAQGRQLLALIRPCKRRTRWSSSYGAPACPVACRGFGVMVELCHCPWCCHDQPAPLASIPRRRIARPCQGLTVFARGMPDGPTGHSGAVWISIDRRVQRALCISADAR</sequence>
<accession>B9TLN6</accession>
<dbReference type="InParanoid" id="B9TLN6"/>
<name>B9TLN6_RICCO</name>
<organism evidence="1 2">
    <name type="scientific">Ricinus communis</name>
    <name type="common">Castor bean</name>
    <dbReference type="NCBI Taxonomy" id="3988"/>
    <lineage>
        <taxon>Eukaryota</taxon>
        <taxon>Viridiplantae</taxon>
        <taxon>Streptophyta</taxon>
        <taxon>Embryophyta</taxon>
        <taxon>Tracheophyta</taxon>
        <taxon>Spermatophyta</taxon>
        <taxon>Magnoliopsida</taxon>
        <taxon>eudicotyledons</taxon>
        <taxon>Gunneridae</taxon>
        <taxon>Pentapetalae</taxon>
        <taxon>rosids</taxon>
        <taxon>fabids</taxon>
        <taxon>Malpighiales</taxon>
        <taxon>Euphorbiaceae</taxon>
        <taxon>Acalyphoideae</taxon>
        <taxon>Acalypheae</taxon>
        <taxon>Ricinus</taxon>
    </lineage>
</organism>
<evidence type="ECO:0000313" key="1">
    <source>
        <dbReference type="EMBL" id="EEF23228.1"/>
    </source>
</evidence>
<reference evidence="2" key="1">
    <citation type="journal article" date="2010" name="Nat. Biotechnol.">
        <title>Draft genome sequence of the oilseed species Ricinus communis.</title>
        <authorList>
            <person name="Chan A.P."/>
            <person name="Crabtree J."/>
            <person name="Zhao Q."/>
            <person name="Lorenzi H."/>
            <person name="Orvis J."/>
            <person name="Puiu D."/>
            <person name="Melake-Berhan A."/>
            <person name="Jones K.M."/>
            <person name="Redman J."/>
            <person name="Chen G."/>
            <person name="Cahoon E.B."/>
            <person name="Gedil M."/>
            <person name="Stanke M."/>
            <person name="Haas B.J."/>
            <person name="Wortman J.R."/>
            <person name="Fraser-Liggett C.M."/>
            <person name="Ravel J."/>
            <person name="Rabinowicz P.D."/>
        </authorList>
    </citation>
    <scope>NUCLEOTIDE SEQUENCE [LARGE SCALE GENOMIC DNA]</scope>
    <source>
        <strain evidence="2">cv. Hale</strain>
    </source>
</reference>